<dbReference type="Gene3D" id="3.30.70.580">
    <property type="entry name" value="Pseudouridine synthase I, catalytic domain, N-terminal subdomain"/>
    <property type="match status" value="1"/>
</dbReference>
<evidence type="ECO:0000259" key="4">
    <source>
        <dbReference type="Pfam" id="PF01416"/>
    </source>
</evidence>
<dbReference type="Gene3D" id="3.30.70.660">
    <property type="entry name" value="Pseudouridine synthase I, catalytic domain, C-terminal subdomain"/>
    <property type="match status" value="1"/>
</dbReference>
<dbReference type="GO" id="GO:0160147">
    <property type="term" value="F:tRNA pseudouridine(38-40) synthase activity"/>
    <property type="evidence" value="ECO:0007669"/>
    <property type="project" value="UniProtKB-EC"/>
</dbReference>
<dbReference type="GO" id="GO:0003723">
    <property type="term" value="F:RNA binding"/>
    <property type="evidence" value="ECO:0007669"/>
    <property type="project" value="InterPro"/>
</dbReference>
<name>A0A645A1Z3_9ZZZZ</name>
<evidence type="ECO:0000256" key="3">
    <source>
        <dbReference type="ARBA" id="ARBA00023235"/>
    </source>
</evidence>
<dbReference type="SUPFAM" id="SSF55120">
    <property type="entry name" value="Pseudouridine synthase"/>
    <property type="match status" value="1"/>
</dbReference>
<dbReference type="EC" id="5.4.99.12" evidence="5"/>
<dbReference type="InterPro" id="IPR020103">
    <property type="entry name" value="PsdUridine_synth_cat_dom_sf"/>
</dbReference>
<dbReference type="InterPro" id="IPR020097">
    <property type="entry name" value="PsdUridine_synth_TruA_a/b_dom"/>
</dbReference>
<feature type="domain" description="Pseudouridine synthase I TruA alpha/beta" evidence="4">
    <location>
        <begin position="162"/>
        <end position="268"/>
    </location>
</feature>
<evidence type="ECO:0000313" key="5">
    <source>
        <dbReference type="EMBL" id="MPM46738.1"/>
    </source>
</evidence>
<reference evidence="5" key="1">
    <citation type="submission" date="2019-08" db="EMBL/GenBank/DDBJ databases">
        <authorList>
            <person name="Kucharzyk K."/>
            <person name="Murdoch R.W."/>
            <person name="Higgins S."/>
            <person name="Loffler F."/>
        </authorList>
    </citation>
    <scope>NUCLEOTIDE SEQUENCE</scope>
</reference>
<protein>
    <submittedName>
        <fullName evidence="5">tRNA pseudouridine synthase A</fullName>
        <ecNumber evidence="5">5.4.99.12</ecNumber>
    </submittedName>
</protein>
<dbReference type="GO" id="GO:0031119">
    <property type="term" value="P:tRNA pseudouridine synthesis"/>
    <property type="evidence" value="ECO:0007669"/>
    <property type="project" value="TreeGrafter"/>
</dbReference>
<dbReference type="InterPro" id="IPR020095">
    <property type="entry name" value="PsdUridine_synth_TruA_C"/>
</dbReference>
<gene>
    <name evidence="5" type="primary">truA_31</name>
    <name evidence="5" type="ORF">SDC9_93444</name>
</gene>
<keyword evidence="3 5" id="KW-0413">Isomerase</keyword>
<proteinExistence type="inferred from homology"/>
<dbReference type="Pfam" id="PF01416">
    <property type="entry name" value="PseudoU_synth_1"/>
    <property type="match status" value="2"/>
</dbReference>
<feature type="domain" description="Pseudouridine synthase I TruA alpha/beta" evidence="4">
    <location>
        <begin position="25"/>
        <end position="121"/>
    </location>
</feature>
<organism evidence="5">
    <name type="scientific">bioreactor metagenome</name>
    <dbReference type="NCBI Taxonomy" id="1076179"/>
    <lineage>
        <taxon>unclassified sequences</taxon>
        <taxon>metagenomes</taxon>
        <taxon>ecological metagenomes</taxon>
    </lineage>
</organism>
<dbReference type="NCBIfam" id="TIGR00071">
    <property type="entry name" value="hisT_truA"/>
    <property type="match status" value="1"/>
</dbReference>
<dbReference type="AlphaFoldDB" id="A0A645A1Z3"/>
<evidence type="ECO:0000256" key="1">
    <source>
        <dbReference type="ARBA" id="ARBA00009375"/>
    </source>
</evidence>
<sequence>MARSDWKRPELESLGEGLRRIRLTVSYHGSHYSGWQKQSNALAVAEVLEQAVEQMIGERVEIVGSGRTDSGVHALAQVCHMDIANQKVQASVFRCALNRLLPTDIRILDSREVDGSFHARYTTMARMYRYYFKQEEDMTAFDDQLVAKVKHFPSLEVLNSYAKVLLGTHDFTTFTASGDLCPSKWRDIYESYWSLETDRWGLSLLSYTICGNAFLYKMVRSLVGSMMEFASKGVLVEEFSAILESKERSRAGRTASPCGLYLYRISYDRDEYAWFEEVGHDS</sequence>
<dbReference type="InterPro" id="IPR020094">
    <property type="entry name" value="TruA/RsuA/RluB/E/F_N"/>
</dbReference>
<dbReference type="InterPro" id="IPR001406">
    <property type="entry name" value="PsdUridine_synth_TruA"/>
</dbReference>
<accession>A0A645A1Z3</accession>
<comment type="caution">
    <text evidence="5">The sequence shown here is derived from an EMBL/GenBank/DDBJ whole genome shotgun (WGS) entry which is preliminary data.</text>
</comment>
<evidence type="ECO:0000256" key="2">
    <source>
        <dbReference type="ARBA" id="ARBA00022694"/>
    </source>
</evidence>
<dbReference type="PANTHER" id="PTHR11142">
    <property type="entry name" value="PSEUDOURIDYLATE SYNTHASE"/>
    <property type="match status" value="1"/>
</dbReference>
<dbReference type="CDD" id="cd02570">
    <property type="entry name" value="PseudoU_synth_EcTruA"/>
    <property type="match status" value="1"/>
</dbReference>
<dbReference type="PIRSF" id="PIRSF001430">
    <property type="entry name" value="tRNA_psdUrid_synth"/>
    <property type="match status" value="1"/>
</dbReference>
<keyword evidence="2" id="KW-0819">tRNA processing</keyword>
<dbReference type="FunFam" id="3.30.70.580:FF:000001">
    <property type="entry name" value="tRNA pseudouridine synthase A"/>
    <property type="match status" value="1"/>
</dbReference>
<dbReference type="HAMAP" id="MF_00171">
    <property type="entry name" value="TruA"/>
    <property type="match status" value="1"/>
</dbReference>
<dbReference type="EMBL" id="VSSQ01011395">
    <property type="protein sequence ID" value="MPM46738.1"/>
    <property type="molecule type" value="Genomic_DNA"/>
</dbReference>
<comment type="similarity">
    <text evidence="1">Belongs to the tRNA pseudouridine synthase TruA family.</text>
</comment>
<dbReference type="PANTHER" id="PTHR11142:SF0">
    <property type="entry name" value="TRNA PSEUDOURIDINE SYNTHASE-LIKE 1"/>
    <property type="match status" value="1"/>
</dbReference>